<evidence type="ECO:0000256" key="4">
    <source>
        <dbReference type="ARBA" id="ARBA00005072"/>
    </source>
</evidence>
<dbReference type="Gene3D" id="3.20.10.10">
    <property type="entry name" value="D-amino Acid Aminotransferase, subunit A, domain 2"/>
    <property type="match status" value="1"/>
</dbReference>
<evidence type="ECO:0000256" key="5">
    <source>
        <dbReference type="ARBA" id="ARBA00009320"/>
    </source>
</evidence>
<dbReference type="FunFam" id="3.20.10.10:FF:000002">
    <property type="entry name" value="D-alanine aminotransferase"/>
    <property type="match status" value="1"/>
</dbReference>
<dbReference type="EMBL" id="BMJC01000003">
    <property type="protein sequence ID" value="GGB03561.1"/>
    <property type="molecule type" value="Genomic_DNA"/>
</dbReference>
<dbReference type="AlphaFoldDB" id="A0A8J2XTZ1"/>
<evidence type="ECO:0000256" key="2">
    <source>
        <dbReference type="ARBA" id="ARBA00004824"/>
    </source>
</evidence>
<keyword evidence="11" id="KW-0808">Transferase</keyword>
<dbReference type="InterPro" id="IPR050571">
    <property type="entry name" value="Class-IV_PLP-Dep_Aminotrnsfr"/>
</dbReference>
<sequence length="278" mass="31557">MELFAFVNDDLVPAGQASLLVSDLSIQRGYAIFDFFKTLNHKPVFLDAHLERFFHSASRLRLEVGKSQDELGEMIGVLQRKNGIPDSGIRLELTGGYSEDGYTPPTRPNLVITQKLVKLEIAETLTRSLRLMTYEHQRQLPDVKTIDYLMAIWLFPLLREKGVDDVLYYWNGIITECPRSNFFIVTADDAVVTPARHILKGITRMKILEIAKTQFRVEERDVTVEELRTAKEAFVTSTTRNLLPVTQIDGVPIGTGEMGPVARWLNWEMYAVVSNGLL</sequence>
<keyword evidence="7" id="KW-0663">Pyridoxal phosphate</keyword>
<proteinExistence type="inferred from homology"/>
<evidence type="ECO:0000256" key="8">
    <source>
        <dbReference type="ARBA" id="ARBA00048212"/>
    </source>
</evidence>
<dbReference type="SUPFAM" id="SSF56752">
    <property type="entry name" value="D-aminoacid aminotransferase-like PLP-dependent enzymes"/>
    <property type="match status" value="1"/>
</dbReference>
<comment type="caution">
    <text evidence="11">The sequence shown here is derived from an EMBL/GenBank/DDBJ whole genome shotgun (WGS) entry which is preliminary data.</text>
</comment>
<comment type="pathway">
    <text evidence="4">Amino-acid biosynthesis; L-leucine biosynthesis; L-leucine from 3-methyl-2-oxobutanoate: step 4/4.</text>
</comment>
<comment type="catalytic activity">
    <reaction evidence="9">
        <text>L-isoleucine + 2-oxoglutarate = (S)-3-methyl-2-oxopentanoate + L-glutamate</text>
        <dbReference type="Rhea" id="RHEA:24801"/>
        <dbReference type="ChEBI" id="CHEBI:16810"/>
        <dbReference type="ChEBI" id="CHEBI:29985"/>
        <dbReference type="ChEBI" id="CHEBI:35146"/>
        <dbReference type="ChEBI" id="CHEBI:58045"/>
        <dbReference type="EC" id="2.6.1.42"/>
    </reaction>
</comment>
<organism evidence="11 12">
    <name type="scientific">Puia dinghuensis</name>
    <dbReference type="NCBI Taxonomy" id="1792502"/>
    <lineage>
        <taxon>Bacteria</taxon>
        <taxon>Pseudomonadati</taxon>
        <taxon>Bacteroidota</taxon>
        <taxon>Chitinophagia</taxon>
        <taxon>Chitinophagales</taxon>
        <taxon>Chitinophagaceae</taxon>
        <taxon>Puia</taxon>
    </lineage>
</organism>
<dbReference type="InterPro" id="IPR036038">
    <property type="entry name" value="Aminotransferase-like"/>
</dbReference>
<evidence type="ECO:0000313" key="11">
    <source>
        <dbReference type="EMBL" id="GGB03561.1"/>
    </source>
</evidence>
<evidence type="ECO:0000256" key="3">
    <source>
        <dbReference type="ARBA" id="ARBA00004931"/>
    </source>
</evidence>
<name>A0A8J2XTZ1_9BACT</name>
<keyword evidence="12" id="KW-1185">Reference proteome</keyword>
<dbReference type="GO" id="GO:0046394">
    <property type="term" value="P:carboxylic acid biosynthetic process"/>
    <property type="evidence" value="ECO:0007669"/>
    <property type="project" value="UniProtKB-ARBA"/>
</dbReference>
<evidence type="ECO:0000256" key="6">
    <source>
        <dbReference type="ARBA" id="ARBA00013053"/>
    </source>
</evidence>
<gene>
    <name evidence="11" type="primary">daaA</name>
    <name evidence="11" type="ORF">GCM10011511_28570</name>
</gene>
<dbReference type="InterPro" id="IPR043131">
    <property type="entry name" value="BCAT-like_N"/>
</dbReference>
<protein>
    <recommendedName>
        <fullName evidence="6">branched-chain-amino-acid transaminase</fullName>
        <ecNumber evidence="6">2.6.1.42</ecNumber>
    </recommendedName>
</protein>
<comment type="pathway">
    <text evidence="2">Amino-acid biosynthesis; L-isoleucine biosynthesis; L-isoleucine from 2-oxobutanoate: step 4/4.</text>
</comment>
<evidence type="ECO:0000256" key="10">
    <source>
        <dbReference type="ARBA" id="ARBA00049229"/>
    </source>
</evidence>
<dbReference type="PANTHER" id="PTHR42743:SF11">
    <property type="entry name" value="AMINODEOXYCHORISMATE LYASE"/>
    <property type="match status" value="1"/>
</dbReference>
<dbReference type="Pfam" id="PF01063">
    <property type="entry name" value="Aminotran_4"/>
    <property type="match status" value="1"/>
</dbReference>
<dbReference type="RefSeq" id="WP_188932778.1">
    <property type="nucleotide sequence ID" value="NZ_BMJC01000003.1"/>
</dbReference>
<comment type="catalytic activity">
    <reaction evidence="8">
        <text>L-valine + 2-oxoglutarate = 3-methyl-2-oxobutanoate + L-glutamate</text>
        <dbReference type="Rhea" id="RHEA:24813"/>
        <dbReference type="ChEBI" id="CHEBI:11851"/>
        <dbReference type="ChEBI" id="CHEBI:16810"/>
        <dbReference type="ChEBI" id="CHEBI:29985"/>
        <dbReference type="ChEBI" id="CHEBI:57762"/>
        <dbReference type="EC" id="2.6.1.42"/>
    </reaction>
</comment>
<dbReference type="Gene3D" id="3.30.470.10">
    <property type="match status" value="1"/>
</dbReference>
<dbReference type="Proteomes" id="UP000607559">
    <property type="component" value="Unassembled WGS sequence"/>
</dbReference>
<evidence type="ECO:0000256" key="9">
    <source>
        <dbReference type="ARBA" id="ARBA00048798"/>
    </source>
</evidence>
<accession>A0A8J2XTZ1</accession>
<reference evidence="11" key="2">
    <citation type="submission" date="2020-09" db="EMBL/GenBank/DDBJ databases">
        <authorList>
            <person name="Sun Q."/>
            <person name="Zhou Y."/>
        </authorList>
    </citation>
    <scope>NUCLEOTIDE SEQUENCE</scope>
    <source>
        <strain evidence="11">CGMCC 1.15448</strain>
    </source>
</reference>
<dbReference type="PANTHER" id="PTHR42743">
    <property type="entry name" value="AMINO-ACID AMINOTRANSFERASE"/>
    <property type="match status" value="1"/>
</dbReference>
<dbReference type="InterPro" id="IPR043132">
    <property type="entry name" value="BCAT-like_C"/>
</dbReference>
<reference evidence="11" key="1">
    <citation type="journal article" date="2014" name="Int. J. Syst. Evol. Microbiol.">
        <title>Complete genome sequence of Corynebacterium casei LMG S-19264T (=DSM 44701T), isolated from a smear-ripened cheese.</title>
        <authorList>
            <consortium name="US DOE Joint Genome Institute (JGI-PGF)"/>
            <person name="Walter F."/>
            <person name="Albersmeier A."/>
            <person name="Kalinowski J."/>
            <person name="Ruckert C."/>
        </authorList>
    </citation>
    <scope>NUCLEOTIDE SEQUENCE</scope>
    <source>
        <strain evidence="11">CGMCC 1.15448</strain>
    </source>
</reference>
<dbReference type="InterPro" id="IPR001544">
    <property type="entry name" value="Aminotrans_IV"/>
</dbReference>
<dbReference type="GO" id="GO:0004084">
    <property type="term" value="F:branched-chain-amino-acid transaminase activity"/>
    <property type="evidence" value="ECO:0007669"/>
    <property type="project" value="UniProtKB-EC"/>
</dbReference>
<keyword evidence="11" id="KW-0032">Aminotransferase</keyword>
<comment type="cofactor">
    <cofactor evidence="1">
        <name>pyridoxal 5'-phosphate</name>
        <dbReference type="ChEBI" id="CHEBI:597326"/>
    </cofactor>
</comment>
<evidence type="ECO:0000313" key="12">
    <source>
        <dbReference type="Proteomes" id="UP000607559"/>
    </source>
</evidence>
<comment type="pathway">
    <text evidence="3">Amino-acid biosynthesis; L-valine biosynthesis; L-valine from pyruvate: step 4/4.</text>
</comment>
<dbReference type="GO" id="GO:0008652">
    <property type="term" value="P:amino acid biosynthetic process"/>
    <property type="evidence" value="ECO:0007669"/>
    <property type="project" value="UniProtKB-ARBA"/>
</dbReference>
<evidence type="ECO:0000256" key="7">
    <source>
        <dbReference type="ARBA" id="ARBA00022898"/>
    </source>
</evidence>
<comment type="similarity">
    <text evidence="5">Belongs to the class-IV pyridoxal-phosphate-dependent aminotransferase family.</text>
</comment>
<comment type="catalytic activity">
    <reaction evidence="10">
        <text>L-leucine + 2-oxoglutarate = 4-methyl-2-oxopentanoate + L-glutamate</text>
        <dbReference type="Rhea" id="RHEA:18321"/>
        <dbReference type="ChEBI" id="CHEBI:16810"/>
        <dbReference type="ChEBI" id="CHEBI:17865"/>
        <dbReference type="ChEBI" id="CHEBI:29985"/>
        <dbReference type="ChEBI" id="CHEBI:57427"/>
        <dbReference type="EC" id="2.6.1.42"/>
    </reaction>
</comment>
<dbReference type="EC" id="2.6.1.42" evidence="6"/>
<evidence type="ECO:0000256" key="1">
    <source>
        <dbReference type="ARBA" id="ARBA00001933"/>
    </source>
</evidence>